<keyword evidence="2" id="KW-1185">Reference proteome</keyword>
<gene>
    <name evidence="1" type="ORF">BKM26_22255</name>
</gene>
<reference evidence="1 2" key="1">
    <citation type="submission" date="2016-10" db="EMBL/GenBank/DDBJ databases">
        <title>Comparative genomics of Pseudomonas syringae.</title>
        <authorList>
            <person name="Hulin M.T."/>
        </authorList>
    </citation>
    <scope>NUCLEOTIDE SEQUENCE [LARGE SCALE GENOMIC DNA]</scope>
    <source>
        <strain evidence="2">R2-5255</strain>
    </source>
</reference>
<dbReference type="Proteomes" id="UP000237477">
    <property type="component" value="Unassembled WGS sequence"/>
</dbReference>
<evidence type="ECO:0000313" key="1">
    <source>
        <dbReference type="EMBL" id="POC85198.1"/>
    </source>
</evidence>
<comment type="caution">
    <text evidence="1">The sequence shown here is derived from an EMBL/GenBank/DDBJ whole genome shotgun (WGS) entry which is preliminary data.</text>
</comment>
<accession>A0ABX4YSS7</accession>
<organism evidence="1 2">
    <name type="scientific">Pseudomonas avellanae pv. morsprunorum</name>
    <dbReference type="NCBI Taxonomy" id="3380385"/>
    <lineage>
        <taxon>Bacteria</taxon>
        <taxon>Pseudomonadati</taxon>
        <taxon>Pseudomonadota</taxon>
        <taxon>Gammaproteobacteria</taxon>
        <taxon>Pseudomonadales</taxon>
        <taxon>Pseudomonadaceae</taxon>
        <taxon>Pseudomonas</taxon>
    </lineage>
</organism>
<name>A0ABX4YSS7_9PSED</name>
<protein>
    <submittedName>
        <fullName evidence="1">Uncharacterized protein</fullName>
    </submittedName>
</protein>
<evidence type="ECO:0000313" key="2">
    <source>
        <dbReference type="Proteomes" id="UP000237477"/>
    </source>
</evidence>
<proteinExistence type="predicted"/>
<sequence>MESEVMARIPERRWSLRPLVLGQLGNEFSGLHQVLYILRLCIDQAHQVLVFTSGQPMTFLVCDFLQDRLPVLYAQCTHRCSFQICSIVLMGGDFTIRVGPAAFAVTNFFIAWSLGIVEPERTIVVLLQVSPTAVLFILPNLRRKLPPRLAAH</sequence>
<dbReference type="EMBL" id="MLEC01000046">
    <property type="protein sequence ID" value="POC85198.1"/>
    <property type="molecule type" value="Genomic_DNA"/>
</dbReference>